<accession>A0A1M5EIY4</accession>
<feature type="transmembrane region" description="Helical" evidence="2">
    <location>
        <begin position="265"/>
        <end position="286"/>
    </location>
</feature>
<gene>
    <name evidence="4" type="ORF">SAMN02745781_03168</name>
</gene>
<feature type="transmembrane region" description="Helical" evidence="2">
    <location>
        <begin position="298"/>
        <end position="322"/>
    </location>
</feature>
<dbReference type="Proteomes" id="UP000184159">
    <property type="component" value="Unassembled WGS sequence"/>
</dbReference>
<protein>
    <submittedName>
        <fullName evidence="4">YD repeat-containing protein</fullName>
    </submittedName>
</protein>
<feature type="non-terminal residue" evidence="4">
    <location>
        <position position="677"/>
    </location>
</feature>
<dbReference type="AlphaFoldDB" id="A0A1M5EIY4"/>
<evidence type="ECO:0000313" key="5">
    <source>
        <dbReference type="Proteomes" id="UP000184159"/>
    </source>
</evidence>
<dbReference type="InterPro" id="IPR045351">
    <property type="entry name" value="DUF6531"/>
</dbReference>
<evidence type="ECO:0000259" key="3">
    <source>
        <dbReference type="Pfam" id="PF20148"/>
    </source>
</evidence>
<dbReference type="InterPro" id="IPR006530">
    <property type="entry name" value="YD"/>
</dbReference>
<dbReference type="NCBIfam" id="TIGR01643">
    <property type="entry name" value="YD_repeat_2x"/>
    <property type="match status" value="1"/>
</dbReference>
<dbReference type="Gene3D" id="2.180.10.10">
    <property type="entry name" value="RHS repeat-associated core"/>
    <property type="match status" value="1"/>
</dbReference>
<dbReference type="InterPro" id="IPR031325">
    <property type="entry name" value="RHS_repeat"/>
</dbReference>
<evidence type="ECO:0000313" key="4">
    <source>
        <dbReference type="EMBL" id="SHF79094.1"/>
    </source>
</evidence>
<dbReference type="RefSeq" id="WP_242656031.1">
    <property type="nucleotide sequence ID" value="NZ_FQUH01000017.1"/>
</dbReference>
<evidence type="ECO:0000256" key="1">
    <source>
        <dbReference type="SAM" id="MobiDB-lite"/>
    </source>
</evidence>
<organism evidence="4 5">
    <name type="scientific">Vibrio gazogenes DSM 21264 = NBRC 103151</name>
    <dbReference type="NCBI Taxonomy" id="1123492"/>
    <lineage>
        <taxon>Bacteria</taxon>
        <taxon>Pseudomonadati</taxon>
        <taxon>Pseudomonadota</taxon>
        <taxon>Gammaproteobacteria</taxon>
        <taxon>Vibrionales</taxon>
        <taxon>Vibrionaceae</taxon>
        <taxon>Vibrio</taxon>
    </lineage>
</organism>
<dbReference type="Pfam" id="PF05593">
    <property type="entry name" value="RHS_repeat"/>
    <property type="match status" value="1"/>
</dbReference>
<keyword evidence="2" id="KW-0472">Membrane</keyword>
<name>A0A1M5EIY4_VIBGA</name>
<sequence length="677" mass="75903">MSEQQEFYNYINQQLNSFPDLLTDYRQMTKKWYFELADKATEAMDRPSLFAMDKQLKVSGESTTVGKDDDNYKTTVQCPLSGKLEIESVFQSIYHVPLGNIQAIVKAEDGSDTREVMLDAQGKATVAGLTPGKYYEVFIDHQPTPAEMDSLFSHYDTLSDGLSGWLNQKWQGYQPQWDSYFNSSAAQSVLSVIANFADGIWRGLKALWSGIEELYEMLKDPVKTLKDLGEGVADIINTIKETASSAPGMMEKALLFASDEAAMYLFVRGIMTYISMVPITTMLNQIANFGGQVIVDVLLGLLGGLIISFIATPATGMAYAVLRAMKTAGRKIFEAINSLVDVVKELFTFAKKLINSASDTFKRLAINKGGQGVYRNGKLEFVADNRRTSTLHHDKDTLPDDSHAPTNESGKPIQDSKDTVCDNDPISMATGEELLSLTDGHLIGLLPFEWQRLYRTAAVETHVGLGYGWSHSLSHQLTVVGDEIIWRDGEGKLTRFPRPTEQLPAITNRMAKSAAFLGSDKQQMIIASGERFYTFKMRGDSGLLTSIKDQYDHSLSITYDRQHRPVRISTETNLRFELVYTDDLITQVDLYAYLAEQDEWQFVQTQVSYGYNAQSQLISATNASGETERYTYDAQHVIQSRELAGGAVFRWEWQGEGKDVRAVRQYSNLTQVDTRYD</sequence>
<keyword evidence="2" id="KW-1133">Transmembrane helix</keyword>
<feature type="domain" description="DUF6531" evidence="3">
    <location>
        <begin position="424"/>
        <end position="496"/>
    </location>
</feature>
<keyword evidence="2" id="KW-0812">Transmembrane</keyword>
<feature type="region of interest" description="Disordered" evidence="1">
    <location>
        <begin position="390"/>
        <end position="422"/>
    </location>
</feature>
<reference evidence="5" key="1">
    <citation type="submission" date="2016-11" db="EMBL/GenBank/DDBJ databases">
        <authorList>
            <person name="Varghese N."/>
            <person name="Submissions S."/>
        </authorList>
    </citation>
    <scope>NUCLEOTIDE SEQUENCE [LARGE SCALE GENOMIC DNA]</scope>
    <source>
        <strain evidence="5">DSM 21264</strain>
    </source>
</reference>
<dbReference type="Pfam" id="PF20148">
    <property type="entry name" value="DUF6531"/>
    <property type="match status" value="1"/>
</dbReference>
<proteinExistence type="predicted"/>
<evidence type="ECO:0000256" key="2">
    <source>
        <dbReference type="SAM" id="Phobius"/>
    </source>
</evidence>
<keyword evidence="5" id="KW-1185">Reference proteome</keyword>
<dbReference type="EMBL" id="FQUH01000017">
    <property type="protein sequence ID" value="SHF79094.1"/>
    <property type="molecule type" value="Genomic_DNA"/>
</dbReference>
<feature type="compositionally biased region" description="Basic and acidic residues" evidence="1">
    <location>
        <begin position="390"/>
        <end position="403"/>
    </location>
</feature>